<sequence length="30" mass="3635">MVNRCVTYLDSKIHACYHGHKKVKEPEYER</sequence>
<reference evidence="1 2" key="1">
    <citation type="submission" date="2016-10" db="EMBL/GenBank/DDBJ databases">
        <authorList>
            <person name="de Groot N.N."/>
        </authorList>
    </citation>
    <scope>NUCLEOTIDE SEQUENCE [LARGE SCALE GENOMIC DNA]</scope>
    <source>
        <strain evidence="1 2">DSM 13305</strain>
    </source>
</reference>
<dbReference type="AlphaFoldDB" id="A0A1H8T5B4"/>
<proteinExistence type="predicted"/>
<gene>
    <name evidence="1" type="ORF">SAMN04490178_10624</name>
</gene>
<evidence type="ECO:0000313" key="2">
    <source>
        <dbReference type="Proteomes" id="UP000198847"/>
    </source>
</evidence>
<organism evidence="1 2">
    <name type="scientific">Propionispora vibrioides</name>
    <dbReference type="NCBI Taxonomy" id="112903"/>
    <lineage>
        <taxon>Bacteria</taxon>
        <taxon>Bacillati</taxon>
        <taxon>Bacillota</taxon>
        <taxon>Negativicutes</taxon>
        <taxon>Selenomonadales</taxon>
        <taxon>Sporomusaceae</taxon>
        <taxon>Propionispora</taxon>
    </lineage>
</organism>
<keyword evidence="2" id="KW-1185">Reference proteome</keyword>
<name>A0A1H8T5B4_9FIRM</name>
<dbReference type="EMBL" id="FODY01000006">
    <property type="protein sequence ID" value="SEO85886.1"/>
    <property type="molecule type" value="Genomic_DNA"/>
</dbReference>
<evidence type="ECO:0000313" key="1">
    <source>
        <dbReference type="EMBL" id="SEO85886.1"/>
    </source>
</evidence>
<dbReference type="STRING" id="112903.SAMN04490178_10624"/>
<protein>
    <submittedName>
        <fullName evidence="1">Uncharacterized protein</fullName>
    </submittedName>
</protein>
<dbReference type="Proteomes" id="UP000198847">
    <property type="component" value="Unassembled WGS sequence"/>
</dbReference>
<accession>A0A1H8T5B4</accession>